<protein>
    <recommendedName>
        <fullName evidence="2">Abnormal spindle-like microcephaly-associated protein ASH domain-containing protein</fullName>
    </recommendedName>
</protein>
<dbReference type="InterPro" id="IPR013211">
    <property type="entry name" value="LVIVD"/>
</dbReference>
<name>A0A381VLZ4_9ZZZZ</name>
<gene>
    <name evidence="1" type="ORF">METZ01_LOCUS94174</name>
</gene>
<sequence>MVYFKMRKILLLLMPLLCSAKNLTLESRINPPARELMDVEIVGDIMMIPGNLDGYDFYNISDPKNPTHLANIEVPMGNRALSGFWVAATEDVAYFSSRTKGNGSAIVNYSNPSNPIMIGSLSFAGSNVNNPSLEGLAVYNGQLAVAAHEDGVFMFNIEDPENPELSYERPCENAWDVAFIDSNHIVIGNGESGIILAEIYCESDSCSGASFETLGAVKDVEVRDSLLFIAEGSAGVSVYDVSDIDDPVFLGSYNTEGMANKIAVFDTNKIAVSDWLGVKILEWTSESFELVGYKSTGKRTMAIAARDSMIYSAEWQHLQTFTFGDIEDADIDIGTWDIGFPALEIEESDTFNLAVENNGQFPLGFSTPFINHSDFNVLNFPEYLEVEETTLSQIVYTRSNQNASGVMQITSNDPDESVIEVQLVGNYDGGIVGVEAPDFSLPIVSNGTGSFSLSDHQGQVVVLAFFAPG</sequence>
<evidence type="ECO:0008006" key="2">
    <source>
        <dbReference type="Google" id="ProtNLM"/>
    </source>
</evidence>
<reference evidence="1" key="1">
    <citation type="submission" date="2018-05" db="EMBL/GenBank/DDBJ databases">
        <authorList>
            <person name="Lanie J.A."/>
            <person name="Ng W.-L."/>
            <person name="Kazmierczak K.M."/>
            <person name="Andrzejewski T.M."/>
            <person name="Davidsen T.M."/>
            <person name="Wayne K.J."/>
            <person name="Tettelin H."/>
            <person name="Glass J.I."/>
            <person name="Rusch D."/>
            <person name="Podicherti R."/>
            <person name="Tsui H.-C.T."/>
            <person name="Winkler M.E."/>
        </authorList>
    </citation>
    <scope>NUCLEOTIDE SEQUENCE</scope>
</reference>
<organism evidence="1">
    <name type="scientific">marine metagenome</name>
    <dbReference type="NCBI Taxonomy" id="408172"/>
    <lineage>
        <taxon>unclassified sequences</taxon>
        <taxon>metagenomes</taxon>
        <taxon>ecological metagenomes</taxon>
    </lineage>
</organism>
<accession>A0A381VLZ4</accession>
<dbReference type="Pfam" id="PF08309">
    <property type="entry name" value="LVIVD"/>
    <property type="match status" value="2"/>
</dbReference>
<dbReference type="InterPro" id="IPR013783">
    <property type="entry name" value="Ig-like_fold"/>
</dbReference>
<dbReference type="Gene3D" id="2.60.40.10">
    <property type="entry name" value="Immunoglobulins"/>
    <property type="match status" value="1"/>
</dbReference>
<evidence type="ECO:0000313" key="1">
    <source>
        <dbReference type="EMBL" id="SVA41320.1"/>
    </source>
</evidence>
<dbReference type="Gene3D" id="3.40.30.10">
    <property type="entry name" value="Glutaredoxin"/>
    <property type="match status" value="1"/>
</dbReference>
<dbReference type="AlphaFoldDB" id="A0A381VLZ4"/>
<dbReference type="SUPFAM" id="SSF63825">
    <property type="entry name" value="YWTD domain"/>
    <property type="match status" value="1"/>
</dbReference>
<dbReference type="EMBL" id="UINC01009209">
    <property type="protein sequence ID" value="SVA41320.1"/>
    <property type="molecule type" value="Genomic_DNA"/>
</dbReference>
<proteinExistence type="predicted"/>